<keyword evidence="1" id="KW-0472">Membrane</keyword>
<organism evidence="2 3">
    <name type="scientific">Mariprofundus aestuarium</name>
    <dbReference type="NCBI Taxonomy" id="1921086"/>
    <lineage>
        <taxon>Bacteria</taxon>
        <taxon>Pseudomonadati</taxon>
        <taxon>Pseudomonadota</taxon>
        <taxon>Candidatius Mariprofundia</taxon>
        <taxon>Mariprofundales</taxon>
        <taxon>Mariprofundaceae</taxon>
        <taxon>Mariprofundus</taxon>
    </lineage>
</organism>
<keyword evidence="1" id="KW-0812">Transmembrane</keyword>
<dbReference type="AlphaFoldDB" id="A0A2K8L041"/>
<dbReference type="Proteomes" id="UP000231701">
    <property type="component" value="Chromosome"/>
</dbReference>
<name>A0A2K8L041_MARES</name>
<accession>A0A2K8L041</accession>
<evidence type="ECO:0000313" key="2">
    <source>
        <dbReference type="EMBL" id="ATX79171.1"/>
    </source>
</evidence>
<evidence type="ECO:0000313" key="3">
    <source>
        <dbReference type="Proteomes" id="UP000231701"/>
    </source>
</evidence>
<dbReference type="EMBL" id="CP018799">
    <property type="protein sequence ID" value="ATX79171.1"/>
    <property type="molecule type" value="Genomic_DNA"/>
</dbReference>
<gene>
    <name evidence="2" type="ORF">Ga0123461_0747</name>
</gene>
<keyword evidence="3" id="KW-1185">Reference proteome</keyword>
<dbReference type="KEGG" id="maes:Ga0123461_0747"/>
<reference evidence="2 3" key="1">
    <citation type="submission" date="2016-12" db="EMBL/GenBank/DDBJ databases">
        <title>Isolation and genomic insights into novel planktonic Zetaproteobacteria from stratified waters of the Chesapeake Bay.</title>
        <authorList>
            <person name="McAllister S.M."/>
            <person name="Kato S."/>
            <person name="Chan C.S."/>
            <person name="Chiu B.K."/>
            <person name="Field E.K."/>
        </authorList>
    </citation>
    <scope>NUCLEOTIDE SEQUENCE [LARGE SCALE GENOMIC DNA]</scope>
    <source>
        <strain evidence="2 3">CP-5</strain>
    </source>
</reference>
<evidence type="ECO:0000256" key="1">
    <source>
        <dbReference type="SAM" id="Phobius"/>
    </source>
</evidence>
<keyword evidence="1" id="KW-1133">Transmembrane helix</keyword>
<proteinExistence type="predicted"/>
<sequence length="81" mass="9206">MSEVGRFTSVANDEVRPDPVIRLSGITLHITSRKKAERGTRGAFSVRVHVIIMFFWLPIDGVNEFLNAQGTFTDSRNWLSR</sequence>
<protein>
    <submittedName>
        <fullName evidence="2">Uncharacterized protein</fullName>
    </submittedName>
</protein>
<feature type="transmembrane region" description="Helical" evidence="1">
    <location>
        <begin position="42"/>
        <end position="59"/>
    </location>
</feature>